<gene>
    <name evidence="1" type="ORF">RF11_04773</name>
</gene>
<protein>
    <submittedName>
        <fullName evidence="1">Uncharacterized protein</fullName>
    </submittedName>
</protein>
<dbReference type="Proteomes" id="UP000031668">
    <property type="component" value="Unassembled WGS sequence"/>
</dbReference>
<evidence type="ECO:0000313" key="2">
    <source>
        <dbReference type="Proteomes" id="UP000031668"/>
    </source>
</evidence>
<name>A0A0C2MLK6_THEKT</name>
<proteinExistence type="predicted"/>
<dbReference type="AlphaFoldDB" id="A0A0C2MLK6"/>
<dbReference type="EMBL" id="JWZT01004955">
    <property type="protein sequence ID" value="KII62501.1"/>
    <property type="molecule type" value="Genomic_DNA"/>
</dbReference>
<accession>A0A0C2MLK6</accession>
<sequence length="160" mass="17827">MTLSGWLKHDFGTVGHPVFPLSQPAASTTRFTHEASKADETQAVQYKPYSMQTFSPAPTISTVMSQTSFGAKQLDSQMPYRTVNLEIKIGKMNAARALLKKSRYRSNVNGTTVCKTTVLPRLGPDLGRDDQAQRHRVECKKLLASERYIGIVDLVGRKRL</sequence>
<keyword evidence="2" id="KW-1185">Reference proteome</keyword>
<organism evidence="1 2">
    <name type="scientific">Thelohanellus kitauei</name>
    <name type="common">Myxosporean</name>
    <dbReference type="NCBI Taxonomy" id="669202"/>
    <lineage>
        <taxon>Eukaryota</taxon>
        <taxon>Metazoa</taxon>
        <taxon>Cnidaria</taxon>
        <taxon>Myxozoa</taxon>
        <taxon>Myxosporea</taxon>
        <taxon>Bivalvulida</taxon>
        <taxon>Platysporina</taxon>
        <taxon>Myxobolidae</taxon>
        <taxon>Thelohanellus</taxon>
    </lineage>
</organism>
<comment type="caution">
    <text evidence="1">The sequence shown here is derived from an EMBL/GenBank/DDBJ whole genome shotgun (WGS) entry which is preliminary data.</text>
</comment>
<evidence type="ECO:0000313" key="1">
    <source>
        <dbReference type="EMBL" id="KII62501.1"/>
    </source>
</evidence>
<reference evidence="1 2" key="1">
    <citation type="journal article" date="2014" name="Genome Biol. Evol.">
        <title>The genome of the myxosporean Thelohanellus kitauei shows adaptations to nutrient acquisition within its fish host.</title>
        <authorList>
            <person name="Yang Y."/>
            <person name="Xiong J."/>
            <person name="Zhou Z."/>
            <person name="Huo F."/>
            <person name="Miao W."/>
            <person name="Ran C."/>
            <person name="Liu Y."/>
            <person name="Zhang J."/>
            <person name="Feng J."/>
            <person name="Wang M."/>
            <person name="Wang M."/>
            <person name="Wang L."/>
            <person name="Yao B."/>
        </authorList>
    </citation>
    <scope>NUCLEOTIDE SEQUENCE [LARGE SCALE GENOMIC DNA]</scope>
    <source>
        <strain evidence="1">Wuqing</strain>
    </source>
</reference>